<feature type="domain" description="Solute-binding protein family 5" evidence="4">
    <location>
        <begin position="2"/>
        <end position="251"/>
    </location>
</feature>
<comment type="similarity">
    <text evidence="1">Belongs to the bacterial solute-binding protein 5 family.</text>
</comment>
<evidence type="ECO:0000313" key="5">
    <source>
        <dbReference type="EMBL" id="GAJ07787.1"/>
    </source>
</evidence>
<reference evidence="5" key="1">
    <citation type="journal article" date="2014" name="Front. Microbiol.">
        <title>High frequency of phylogenetically diverse reductive dehalogenase-homologous genes in deep subseafloor sedimentary metagenomes.</title>
        <authorList>
            <person name="Kawai M."/>
            <person name="Futagami T."/>
            <person name="Toyoda A."/>
            <person name="Takaki Y."/>
            <person name="Nishi S."/>
            <person name="Hori S."/>
            <person name="Arai W."/>
            <person name="Tsubouchi T."/>
            <person name="Morono Y."/>
            <person name="Uchiyama I."/>
            <person name="Ito T."/>
            <person name="Fujiyama A."/>
            <person name="Inagaki F."/>
            <person name="Takami H."/>
        </authorList>
    </citation>
    <scope>NUCLEOTIDE SEQUENCE</scope>
    <source>
        <strain evidence="5">Expedition CK06-06</strain>
    </source>
</reference>
<dbReference type="PANTHER" id="PTHR30290:SF9">
    <property type="entry name" value="OLIGOPEPTIDE-BINDING PROTEIN APPA"/>
    <property type="match status" value="1"/>
</dbReference>
<proteinExistence type="inferred from homology"/>
<dbReference type="EMBL" id="BARW01026648">
    <property type="protein sequence ID" value="GAJ07787.1"/>
    <property type="molecule type" value="Genomic_DNA"/>
</dbReference>
<dbReference type="Pfam" id="PF00496">
    <property type="entry name" value="SBP_bac_5"/>
    <property type="match status" value="1"/>
</dbReference>
<gene>
    <name evidence="5" type="ORF">S12H4_43426</name>
</gene>
<evidence type="ECO:0000256" key="3">
    <source>
        <dbReference type="ARBA" id="ARBA00022729"/>
    </source>
</evidence>
<name>X1UW04_9ZZZZ</name>
<feature type="non-terminal residue" evidence="5">
    <location>
        <position position="1"/>
    </location>
</feature>
<dbReference type="Gene3D" id="3.90.76.10">
    <property type="entry name" value="Dipeptide-binding Protein, Domain 1"/>
    <property type="match status" value="1"/>
</dbReference>
<keyword evidence="3" id="KW-0732">Signal</keyword>
<keyword evidence="2" id="KW-0813">Transport</keyword>
<dbReference type="InterPro" id="IPR039424">
    <property type="entry name" value="SBP_5"/>
</dbReference>
<dbReference type="AlphaFoldDB" id="X1UW04"/>
<evidence type="ECO:0000259" key="4">
    <source>
        <dbReference type="Pfam" id="PF00496"/>
    </source>
</evidence>
<evidence type="ECO:0000256" key="2">
    <source>
        <dbReference type="ARBA" id="ARBA00022448"/>
    </source>
</evidence>
<dbReference type="SUPFAM" id="SSF53850">
    <property type="entry name" value="Periplasmic binding protein-like II"/>
    <property type="match status" value="1"/>
</dbReference>
<dbReference type="Gene3D" id="3.10.105.10">
    <property type="entry name" value="Dipeptide-binding Protein, Domain 3"/>
    <property type="match status" value="1"/>
</dbReference>
<dbReference type="GO" id="GO:0015833">
    <property type="term" value="P:peptide transport"/>
    <property type="evidence" value="ECO:0007669"/>
    <property type="project" value="TreeGrafter"/>
</dbReference>
<dbReference type="Gene3D" id="3.40.190.10">
    <property type="entry name" value="Periplasmic binding protein-like II"/>
    <property type="match status" value="1"/>
</dbReference>
<dbReference type="GO" id="GO:1904680">
    <property type="term" value="F:peptide transmembrane transporter activity"/>
    <property type="evidence" value="ECO:0007669"/>
    <property type="project" value="TreeGrafter"/>
</dbReference>
<evidence type="ECO:0000256" key="1">
    <source>
        <dbReference type="ARBA" id="ARBA00005695"/>
    </source>
</evidence>
<feature type="non-terminal residue" evidence="5">
    <location>
        <position position="258"/>
    </location>
</feature>
<comment type="caution">
    <text evidence="5">The sequence shown here is derived from an EMBL/GenBank/DDBJ whole genome shotgun (WGS) entry which is preliminary data.</text>
</comment>
<dbReference type="PANTHER" id="PTHR30290">
    <property type="entry name" value="PERIPLASMIC BINDING COMPONENT OF ABC TRANSPORTER"/>
    <property type="match status" value="1"/>
</dbReference>
<organism evidence="5">
    <name type="scientific">marine sediment metagenome</name>
    <dbReference type="NCBI Taxonomy" id="412755"/>
    <lineage>
        <taxon>unclassified sequences</taxon>
        <taxon>metagenomes</taxon>
        <taxon>ecological metagenomes</taxon>
    </lineage>
</organism>
<dbReference type="InterPro" id="IPR000914">
    <property type="entry name" value="SBP_5_dom"/>
</dbReference>
<protein>
    <recommendedName>
        <fullName evidence="4">Solute-binding protein family 5 domain-containing protein</fullName>
    </recommendedName>
</protein>
<sequence length="258" mass="29093">VEDWEVTADKITFYIRHGVYWTGQSVNPGVMESSRPYTAYDTAYSLNHYMDRHPPLSNLDGAPGWIESIYAEDEYTCVIDTNYYTANWKWLIATGWGNIQYAEEVVEAGASDWNNLVDTGPFMLREYVSGSAFTYDRNPNYWDTTTINGVTYDIPFIDELVLAIIPDESTQIAALRTGKLDIMGGFLSPVSLRYEDTLRATCPDLSIERAPGDWCHLLTFNILNSEIVSDKNIRRALTIATDRETIATAAWVAGDVHS</sequence>
<accession>X1UW04</accession>